<dbReference type="Proteomes" id="UP001202328">
    <property type="component" value="Unassembled WGS sequence"/>
</dbReference>
<comment type="caution">
    <text evidence="2">The sequence shown here is derived from an EMBL/GenBank/DDBJ whole genome shotgun (WGS) entry which is preliminary data.</text>
</comment>
<evidence type="ECO:0000256" key="1">
    <source>
        <dbReference type="SAM" id="SignalP"/>
    </source>
</evidence>
<proteinExistence type="predicted"/>
<dbReference type="AlphaFoldDB" id="A0AAD4SR23"/>
<dbReference type="EMBL" id="JAJJMB010008936">
    <property type="protein sequence ID" value="KAI3919129.1"/>
    <property type="molecule type" value="Genomic_DNA"/>
</dbReference>
<feature type="chain" id="PRO_5041974390" description="Secreted protein" evidence="1">
    <location>
        <begin position="16"/>
        <end position="76"/>
    </location>
</feature>
<evidence type="ECO:0008006" key="4">
    <source>
        <dbReference type="Google" id="ProtNLM"/>
    </source>
</evidence>
<evidence type="ECO:0000313" key="3">
    <source>
        <dbReference type="Proteomes" id="UP001202328"/>
    </source>
</evidence>
<feature type="signal peptide" evidence="1">
    <location>
        <begin position="1"/>
        <end position="15"/>
    </location>
</feature>
<evidence type="ECO:0000313" key="2">
    <source>
        <dbReference type="EMBL" id="KAI3919129.1"/>
    </source>
</evidence>
<accession>A0AAD4SR23</accession>
<keyword evidence="1" id="KW-0732">Signal</keyword>
<reference evidence="2" key="1">
    <citation type="submission" date="2022-04" db="EMBL/GenBank/DDBJ databases">
        <title>A functionally conserved STORR gene fusion in Papaver species that diverged 16.8 million years ago.</title>
        <authorList>
            <person name="Catania T."/>
        </authorList>
    </citation>
    <scope>NUCLEOTIDE SEQUENCE</scope>
    <source>
        <strain evidence="2">S-188037</strain>
    </source>
</reference>
<name>A0AAD4SR23_9MAGN</name>
<gene>
    <name evidence="2" type="ORF">MKW98_016682</name>
</gene>
<sequence>MSLISFLLLLYESFGTHLLTGRRRQEMVLTMKVTIEAQNPSLIKCIMHLIAEGLKYRLQTRCRWQEKWYQFGISRF</sequence>
<protein>
    <recommendedName>
        <fullName evidence="4">Secreted protein</fullName>
    </recommendedName>
</protein>
<keyword evidence="3" id="KW-1185">Reference proteome</keyword>
<organism evidence="2 3">
    <name type="scientific">Papaver atlanticum</name>
    <dbReference type="NCBI Taxonomy" id="357466"/>
    <lineage>
        <taxon>Eukaryota</taxon>
        <taxon>Viridiplantae</taxon>
        <taxon>Streptophyta</taxon>
        <taxon>Embryophyta</taxon>
        <taxon>Tracheophyta</taxon>
        <taxon>Spermatophyta</taxon>
        <taxon>Magnoliopsida</taxon>
        <taxon>Ranunculales</taxon>
        <taxon>Papaveraceae</taxon>
        <taxon>Papaveroideae</taxon>
        <taxon>Papaver</taxon>
    </lineage>
</organism>